<feature type="compositionally biased region" description="Polar residues" evidence="1">
    <location>
        <begin position="474"/>
        <end position="502"/>
    </location>
</feature>
<accession>A0A915DZ34</accession>
<dbReference type="WBParaSite" id="jg24465">
    <property type="protein sequence ID" value="jg24465"/>
    <property type="gene ID" value="jg24465"/>
</dbReference>
<evidence type="ECO:0000256" key="2">
    <source>
        <dbReference type="SAM" id="Phobius"/>
    </source>
</evidence>
<keyword evidence="2" id="KW-0472">Membrane</keyword>
<feature type="region of interest" description="Disordered" evidence="1">
    <location>
        <begin position="386"/>
        <end position="440"/>
    </location>
</feature>
<feature type="transmembrane region" description="Helical" evidence="2">
    <location>
        <begin position="215"/>
        <end position="237"/>
    </location>
</feature>
<sequence length="712" mass="77929">MDFEQSEHNTLRGSPKERRVKISFDQGKHSTKPWKGSKSYGYRYDMLLENAKETEMVICNFEGCRTIFAKTGCGGLRHHLKTHEVAVAISQAAVDEALLKFAVCSGQPMSIVGNTHFISFLQAFGNFWVESKEAGHLKQAKDVLPSANTLSSRLDTALESVKEGILKTVVLEKASQISPEEACDQPPSKRASFFQSNKPTVVEQEFKAYSVIRNLIYVLIGVVSVVLLLLIIILTVVCVQRKKTSTNGAKQRRRSQQQYTQSRKSSKNNQPDLWIQQNGRFAALNAGGISTDFMETPAASDLHDLKRFGSNTGAVESPPSRKPHTYLNVHTRLTESLADPLHSIDTVNRENPCHLGYPRLLPTSPYAHSLAGGNYRQRVVTIHSPKSNTTHKPLREPSNTSIESDQLGKSSSFQGTVGVGGGMLKGGSAKSQNSSPAPKAVNFSPDIEGFIDEEAGALSAVEKLVRRDLESTCHSDGSVSNGTLARSYHQSSTSLEAQRQRTPQVLYTGVNRQPITKVDFASSEHGSYNGGSTTALPHTPPPHPSADPYQSSSQLHDGYQTVRGLNPLKSFAQMGELHLLEWLAIVRPVVFASPTLRNSMAANRPAGIVIGQKSNLAGGHKLPVGRATAQPRVNVSNVVYSPYSTVRVAPDNMDNTTNGHHGDTDNDEKGKFDGPEELKPLRAAASTEEINVHEIDHMIDTLQQLQQEFTER</sequence>
<feature type="region of interest" description="Disordered" evidence="1">
    <location>
        <begin position="522"/>
        <end position="554"/>
    </location>
</feature>
<feature type="region of interest" description="Disordered" evidence="1">
    <location>
        <begin position="472"/>
        <end position="502"/>
    </location>
</feature>
<evidence type="ECO:0000313" key="3">
    <source>
        <dbReference type="Proteomes" id="UP000887574"/>
    </source>
</evidence>
<feature type="compositionally biased region" description="Basic residues" evidence="1">
    <location>
        <begin position="245"/>
        <end position="255"/>
    </location>
</feature>
<keyword evidence="2" id="KW-0812">Transmembrane</keyword>
<feature type="region of interest" description="Disordered" evidence="1">
    <location>
        <begin position="650"/>
        <end position="675"/>
    </location>
</feature>
<keyword evidence="2" id="KW-1133">Transmembrane helix</keyword>
<feature type="compositionally biased region" description="Basic and acidic residues" evidence="1">
    <location>
        <begin position="660"/>
        <end position="675"/>
    </location>
</feature>
<evidence type="ECO:0000313" key="4">
    <source>
        <dbReference type="WBParaSite" id="jg24465"/>
    </source>
</evidence>
<protein>
    <submittedName>
        <fullName evidence="4">C2H2-type domain-containing protein</fullName>
    </submittedName>
</protein>
<reference evidence="4" key="1">
    <citation type="submission" date="2022-11" db="UniProtKB">
        <authorList>
            <consortium name="WormBaseParasite"/>
        </authorList>
    </citation>
    <scope>IDENTIFICATION</scope>
</reference>
<feature type="compositionally biased region" description="Polar residues" evidence="1">
    <location>
        <begin position="386"/>
        <end position="409"/>
    </location>
</feature>
<dbReference type="AlphaFoldDB" id="A0A915DZ34"/>
<name>A0A915DZ34_9BILA</name>
<dbReference type="SUPFAM" id="SSF140996">
    <property type="entry name" value="Hermes dimerisation domain"/>
    <property type="match status" value="1"/>
</dbReference>
<dbReference type="Proteomes" id="UP000887574">
    <property type="component" value="Unplaced"/>
</dbReference>
<feature type="region of interest" description="Disordered" evidence="1">
    <location>
        <begin position="245"/>
        <end position="272"/>
    </location>
</feature>
<proteinExistence type="predicted"/>
<evidence type="ECO:0000256" key="1">
    <source>
        <dbReference type="SAM" id="MobiDB-lite"/>
    </source>
</evidence>
<organism evidence="3 4">
    <name type="scientific">Ditylenchus dipsaci</name>
    <dbReference type="NCBI Taxonomy" id="166011"/>
    <lineage>
        <taxon>Eukaryota</taxon>
        <taxon>Metazoa</taxon>
        <taxon>Ecdysozoa</taxon>
        <taxon>Nematoda</taxon>
        <taxon>Chromadorea</taxon>
        <taxon>Rhabditida</taxon>
        <taxon>Tylenchina</taxon>
        <taxon>Tylenchomorpha</taxon>
        <taxon>Sphaerularioidea</taxon>
        <taxon>Anguinidae</taxon>
        <taxon>Anguininae</taxon>
        <taxon>Ditylenchus</taxon>
    </lineage>
</organism>
<keyword evidence="3" id="KW-1185">Reference proteome</keyword>